<dbReference type="EMBL" id="JXJW01000013">
    <property type="protein sequence ID" value="PCS06020.1"/>
    <property type="molecule type" value="Genomic_DNA"/>
</dbReference>
<keyword evidence="3" id="KW-1185">Reference proteome</keyword>
<proteinExistence type="predicted"/>
<dbReference type="Gene3D" id="3.40.50.300">
    <property type="entry name" value="P-loop containing nucleotide triphosphate hydrolases"/>
    <property type="match status" value="2"/>
</dbReference>
<name>A0A2A5RXV2_9LACT</name>
<dbReference type="InterPro" id="IPR008571">
    <property type="entry name" value="HerA-like"/>
</dbReference>
<dbReference type="InterPro" id="IPR027417">
    <property type="entry name" value="P-loop_NTPase"/>
</dbReference>
<dbReference type="AlphaFoldDB" id="A0A2A5RXV2"/>
<evidence type="ECO:0000259" key="1">
    <source>
        <dbReference type="Pfam" id="PF01935"/>
    </source>
</evidence>
<accession>A0A2A5RXV2</accession>
<dbReference type="InterPro" id="IPR002789">
    <property type="entry name" value="HerA_central"/>
</dbReference>
<dbReference type="PANTHER" id="PTHR42957">
    <property type="entry name" value="HELICASE MJ1565-RELATED"/>
    <property type="match status" value="1"/>
</dbReference>
<feature type="domain" description="Helicase HerA central" evidence="1">
    <location>
        <begin position="124"/>
        <end position="366"/>
    </location>
</feature>
<dbReference type="PANTHER" id="PTHR42957:SF1">
    <property type="entry name" value="HELICASE MJ1565-RELATED"/>
    <property type="match status" value="1"/>
</dbReference>
<dbReference type="RefSeq" id="WP_096814753.1">
    <property type="nucleotide sequence ID" value="NZ_JXJW01000013.1"/>
</dbReference>
<reference evidence="2 3" key="1">
    <citation type="submission" date="2014-12" db="EMBL/GenBank/DDBJ databases">
        <title>Draft genome sequences of 10 type strains of Lactococcus.</title>
        <authorList>
            <person name="Sun Z."/>
            <person name="Zhong Z."/>
            <person name="Liu W."/>
            <person name="Zhang W."/>
            <person name="Zhang H."/>
        </authorList>
    </citation>
    <scope>NUCLEOTIDE SEQUENCE [LARGE SCALE GENOMIC DNA]</scope>
    <source>
        <strain evidence="2 3">DSM 6634</strain>
    </source>
</reference>
<protein>
    <recommendedName>
        <fullName evidence="1">Helicase HerA central domain-containing protein</fullName>
    </recommendedName>
</protein>
<gene>
    <name evidence="2" type="ORF">RU86_GL000525</name>
</gene>
<dbReference type="Proteomes" id="UP000218282">
    <property type="component" value="Unassembled WGS sequence"/>
</dbReference>
<organism evidence="2 3">
    <name type="scientific">Pseudolactococcus piscium</name>
    <dbReference type="NCBI Taxonomy" id="1364"/>
    <lineage>
        <taxon>Bacteria</taxon>
        <taxon>Bacillati</taxon>
        <taxon>Bacillota</taxon>
        <taxon>Bacilli</taxon>
        <taxon>Lactobacillales</taxon>
        <taxon>Streptococcaceae</taxon>
        <taxon>Pseudolactococcus</taxon>
    </lineage>
</organism>
<dbReference type="SUPFAM" id="SSF52540">
    <property type="entry name" value="P-loop containing nucleoside triphosphate hydrolases"/>
    <property type="match status" value="1"/>
</dbReference>
<sequence>MAEREINAEVIAVFPDKVRVSVDDLENFQIVDEKLKVGSYLRIADTEAAVLIAIIENFTIEVSDIPKRKYIIEAKPLGMIREGKFERGGDTIAIPPKSVEPARQEEIQKIFDESLEAKEKFTFSKLATNQNISVPVNGNKFFNKHIAVIGSTGSGKSHSVAKIIQEAVKAKDREYDGLNNSHIIIFDIHSEYKTAFPEANMIDVSNLTLPYWLLSSDELQELFLDTEGSDHNQRNIFKKSIIDSKKNNCRDEKSRETLHFGSPVFFEIKDVLTMAEDKNKEMVPGASKPKAGPLNGKLSNYISRLESKINDKRLEFLLGDRAKKTSFEDVISQLLGYGGDKSNVTILDLSGVPFEVLSITVSLVSRIMFEYGYYYKRLRLDNNPNESCNNDVPLLLVYEEAHKYVPNSDLAKYRASRQSIERIAKEGRKYGISLLLASQRPSEISETIFSQCSNFMALRLTNPSDQNYVKRLLPDTLGGLVDKIPSLRSGECLLIGDAVTLPSVVQIDRCDLEPSSNDISYFELWKQAWVDLDIQEIKKTWLDN</sequence>
<evidence type="ECO:0000313" key="3">
    <source>
        <dbReference type="Proteomes" id="UP000218282"/>
    </source>
</evidence>
<dbReference type="Pfam" id="PF01935">
    <property type="entry name" value="DUF87"/>
    <property type="match status" value="1"/>
</dbReference>
<evidence type="ECO:0000313" key="2">
    <source>
        <dbReference type="EMBL" id="PCS06020.1"/>
    </source>
</evidence>
<comment type="caution">
    <text evidence="2">The sequence shown here is derived from an EMBL/GenBank/DDBJ whole genome shotgun (WGS) entry which is preliminary data.</text>
</comment>